<dbReference type="PANTHER" id="PTHR43836:SF3">
    <property type="entry name" value="CATECHOL O-METHYLTRANSFERASE"/>
    <property type="match status" value="1"/>
</dbReference>
<evidence type="ECO:0000256" key="1">
    <source>
        <dbReference type="ARBA" id="ARBA00003256"/>
    </source>
</evidence>
<dbReference type="FunFam" id="3.40.50.150:FF:000054">
    <property type="entry name" value="Catechol O-methyltransferase"/>
    <property type="match status" value="1"/>
</dbReference>
<feature type="binding site" evidence="24">
    <location>
        <position position="191"/>
    </location>
    <ligand>
        <name>Mg(2+)</name>
        <dbReference type="ChEBI" id="CHEBI:18420"/>
    </ligand>
</feature>
<name>A0A7N5K3W3_AILME</name>
<dbReference type="GO" id="GO:0042424">
    <property type="term" value="P:catecholamine catabolic process"/>
    <property type="evidence" value="ECO:0007669"/>
    <property type="project" value="UniProtKB-UniRule"/>
</dbReference>
<dbReference type="GO" id="GO:0030424">
    <property type="term" value="C:axon"/>
    <property type="evidence" value="ECO:0007669"/>
    <property type="project" value="TreeGrafter"/>
</dbReference>
<comment type="catalytic activity">
    <reaction evidence="19">
        <text>4-hydroxyestrone + S-adenosyl-L-methionine = 4-methoxyestrone + S-adenosyl-L-homocysteine + H(+)</text>
        <dbReference type="Rhea" id="RHEA:53104"/>
        <dbReference type="ChEBI" id="CHEBI:15378"/>
        <dbReference type="ChEBI" id="CHEBI:57856"/>
        <dbReference type="ChEBI" id="CHEBI:59789"/>
        <dbReference type="ChEBI" id="CHEBI:87602"/>
        <dbReference type="ChEBI" id="CHEBI:136972"/>
    </reaction>
    <physiologicalReaction direction="left-to-right" evidence="19">
        <dbReference type="Rhea" id="RHEA:53105"/>
    </physiologicalReaction>
</comment>
<dbReference type="PIRSF" id="PIRSF037177">
    <property type="entry name" value="Catechol_O-mtfrase_euk"/>
    <property type="match status" value="1"/>
</dbReference>
<evidence type="ECO:0000256" key="20">
    <source>
        <dbReference type="ARBA" id="ARBA00049079"/>
    </source>
</evidence>
<dbReference type="EC" id="2.1.1.6" evidence="3 21"/>
<feature type="binding site" evidence="23">
    <location>
        <position position="220"/>
    </location>
    <ligand>
        <name>substrate</name>
    </ligand>
</feature>
<keyword evidence="6 21" id="KW-0808">Transferase</keyword>
<evidence type="ECO:0000256" key="3">
    <source>
        <dbReference type="ARBA" id="ARBA00012880"/>
    </source>
</evidence>
<evidence type="ECO:0000313" key="27">
    <source>
        <dbReference type="Proteomes" id="UP000008912"/>
    </source>
</evidence>
<dbReference type="GO" id="GO:0032502">
    <property type="term" value="P:developmental process"/>
    <property type="evidence" value="ECO:0007669"/>
    <property type="project" value="UniProtKB-UniRule"/>
</dbReference>
<dbReference type="Pfam" id="PF01596">
    <property type="entry name" value="Methyltransf_3"/>
    <property type="match status" value="1"/>
</dbReference>
<evidence type="ECO:0000256" key="14">
    <source>
        <dbReference type="ARBA" id="ARBA00047302"/>
    </source>
</evidence>
<accession>A0A7N5K3W3</accession>
<comment type="catalytic activity">
    <reaction evidence="16">
        <text>a catechol + S-adenosyl-L-methionine = a guaiacol + S-adenosyl-L-homocysteine + H(+)</text>
        <dbReference type="Rhea" id="RHEA:17877"/>
        <dbReference type="ChEBI" id="CHEBI:15378"/>
        <dbReference type="ChEBI" id="CHEBI:33566"/>
        <dbReference type="ChEBI" id="CHEBI:57856"/>
        <dbReference type="ChEBI" id="CHEBI:59789"/>
        <dbReference type="ChEBI" id="CHEBI:134251"/>
        <dbReference type="EC" id="2.1.1.6"/>
    </reaction>
    <physiologicalReaction direction="left-to-right" evidence="16">
        <dbReference type="Rhea" id="RHEA:17878"/>
    </physiologicalReaction>
</comment>
<feature type="binding site" evidence="22">
    <location>
        <position position="191"/>
    </location>
    <ligand>
        <name>S-adenosyl-L-methionine</name>
        <dbReference type="ChEBI" id="CHEBI:59789"/>
    </ligand>
</feature>
<comment type="cofactor">
    <cofactor evidence="21 24">
        <name>Mg(2+)</name>
        <dbReference type="ChEBI" id="CHEBI:18420"/>
    </cofactor>
    <text evidence="21 24">Binds 1 Mg(2+) ion per subunit.</text>
</comment>
<evidence type="ECO:0000256" key="11">
    <source>
        <dbReference type="ARBA" id="ARBA00022939"/>
    </source>
</evidence>
<comment type="catalytic activity">
    <reaction evidence="14">
        <text>2-hydroxy-17beta-estradiol + S-adenosyl-L-methionine = 2-methoxy-17beta-estradiol + S-adenosyl-L-homocysteine + H(+)</text>
        <dbReference type="Rhea" id="RHEA:53088"/>
        <dbReference type="ChEBI" id="CHEBI:15378"/>
        <dbReference type="ChEBI" id="CHEBI:28744"/>
        <dbReference type="ChEBI" id="CHEBI:28955"/>
        <dbReference type="ChEBI" id="CHEBI:57856"/>
        <dbReference type="ChEBI" id="CHEBI:59789"/>
    </reaction>
    <physiologicalReaction direction="left-to-right" evidence="14">
        <dbReference type="Rhea" id="RHEA:53089"/>
    </physiologicalReaction>
</comment>
<keyword evidence="11 21" id="KW-0128">Catecholamine metabolism</keyword>
<dbReference type="GO" id="GO:0032259">
    <property type="term" value="P:methylation"/>
    <property type="evidence" value="ECO:0007669"/>
    <property type="project" value="UniProtKB-UniRule"/>
</dbReference>
<reference evidence="26" key="3">
    <citation type="submission" date="2025-09" db="UniProtKB">
        <authorList>
            <consortium name="Ensembl"/>
        </authorList>
    </citation>
    <scope>IDENTIFICATION</scope>
</reference>
<dbReference type="GO" id="GO:0000287">
    <property type="term" value="F:magnesium ion binding"/>
    <property type="evidence" value="ECO:0007669"/>
    <property type="project" value="UniProtKB-UniRule"/>
</dbReference>
<keyword evidence="9 21" id="KW-0460">Magnesium</keyword>
<reference evidence="26 27" key="1">
    <citation type="journal article" date="2010" name="Nature">
        <title>The sequence and de novo assembly of the giant panda genome.</title>
        <authorList>
            <person name="Li R."/>
            <person name="Fan W."/>
            <person name="Tian G."/>
            <person name="Zhu H."/>
            <person name="He L."/>
            <person name="Cai J."/>
            <person name="Huang Q."/>
            <person name="Cai Q."/>
            <person name="Li B."/>
            <person name="Bai Y."/>
            <person name="Zhang Z."/>
            <person name="Zhang Y."/>
            <person name="Wang W."/>
            <person name="Li J."/>
            <person name="Wei F."/>
            <person name="Li H."/>
            <person name="Jian M."/>
            <person name="Li J."/>
            <person name="Zhang Z."/>
            <person name="Nielsen R."/>
            <person name="Li D."/>
            <person name="Gu W."/>
            <person name="Yang Z."/>
            <person name="Xuan Z."/>
            <person name="Ryder O.A."/>
            <person name="Leung F.C."/>
            <person name="Zhou Y."/>
            <person name="Cao J."/>
            <person name="Sun X."/>
            <person name="Fu Y."/>
            <person name="Fang X."/>
            <person name="Guo X."/>
            <person name="Wang B."/>
            <person name="Hou R."/>
            <person name="Shen F."/>
            <person name="Mu B."/>
            <person name="Ni P."/>
            <person name="Lin R."/>
            <person name="Qian W."/>
            <person name="Wang G."/>
            <person name="Yu C."/>
            <person name="Nie W."/>
            <person name="Wang J."/>
            <person name="Wu Z."/>
            <person name="Liang H."/>
            <person name="Min J."/>
            <person name="Wu Q."/>
            <person name="Cheng S."/>
            <person name="Ruan J."/>
            <person name="Wang M."/>
            <person name="Shi Z."/>
            <person name="Wen M."/>
            <person name="Liu B."/>
            <person name="Ren X."/>
            <person name="Zheng H."/>
            <person name="Dong D."/>
            <person name="Cook K."/>
            <person name="Shan G."/>
            <person name="Zhang H."/>
            <person name="Kosiol C."/>
            <person name="Xie X."/>
            <person name="Lu Z."/>
            <person name="Zheng H."/>
            <person name="Li Y."/>
            <person name="Steiner C.C."/>
            <person name="Lam T.T."/>
            <person name="Lin S."/>
            <person name="Zhang Q."/>
            <person name="Li G."/>
            <person name="Tian J."/>
            <person name="Gong T."/>
            <person name="Liu H."/>
            <person name="Zhang D."/>
            <person name="Fang L."/>
            <person name="Ye C."/>
            <person name="Zhang J."/>
            <person name="Hu W."/>
            <person name="Xu A."/>
            <person name="Ren Y."/>
            <person name="Zhang G."/>
            <person name="Bruford M.W."/>
            <person name="Li Q."/>
            <person name="Ma L."/>
            <person name="Guo Y."/>
            <person name="An N."/>
            <person name="Hu Y."/>
            <person name="Zheng Y."/>
            <person name="Shi Y."/>
            <person name="Li Z."/>
            <person name="Liu Q."/>
            <person name="Chen Y."/>
            <person name="Zhao J."/>
            <person name="Qu N."/>
            <person name="Zhao S."/>
            <person name="Tian F."/>
            <person name="Wang X."/>
            <person name="Wang H."/>
            <person name="Xu L."/>
            <person name="Liu X."/>
            <person name="Vinar T."/>
            <person name="Wang Y."/>
            <person name="Lam T.W."/>
            <person name="Yiu S.M."/>
            <person name="Liu S."/>
            <person name="Zhang H."/>
            <person name="Li D."/>
            <person name="Huang Y."/>
            <person name="Wang X."/>
            <person name="Yang G."/>
            <person name="Jiang Z."/>
            <person name="Wang J."/>
            <person name="Qin N."/>
            <person name="Li L."/>
            <person name="Li J."/>
            <person name="Bolund L."/>
            <person name="Kristiansen K."/>
            <person name="Wong G.K."/>
            <person name="Olson M."/>
            <person name="Zhang X."/>
            <person name="Li S."/>
            <person name="Yang H."/>
            <person name="Wang J."/>
            <person name="Wang J."/>
        </authorList>
    </citation>
    <scope>NUCLEOTIDE SEQUENCE [LARGE SCALE GENOMIC DNA]</scope>
</reference>
<evidence type="ECO:0000256" key="5">
    <source>
        <dbReference type="ARBA" id="ARBA00022603"/>
    </source>
</evidence>
<evidence type="ECO:0000256" key="17">
    <source>
        <dbReference type="ARBA" id="ARBA00047586"/>
    </source>
</evidence>
<keyword evidence="10 21" id="KW-0531">Neurotransmitter degradation</keyword>
<keyword evidence="5 21" id="KW-0489">Methyltransferase</keyword>
<comment type="catalytic activity">
    <reaction evidence="20">
        <text>2-hydroxy-17beta-estradiol + S-adenosyl-L-methionine = 2-hydroxy-3-methoxy-17beta-estradiol + S-adenosyl-L-homocysteine + H(+)</text>
        <dbReference type="Rhea" id="RHEA:53092"/>
        <dbReference type="ChEBI" id="CHEBI:15378"/>
        <dbReference type="ChEBI" id="CHEBI:28744"/>
        <dbReference type="ChEBI" id="CHEBI:57856"/>
        <dbReference type="ChEBI" id="CHEBI:59789"/>
        <dbReference type="ChEBI" id="CHEBI:89268"/>
    </reaction>
    <physiologicalReaction direction="left-to-right" evidence="20">
        <dbReference type="Rhea" id="RHEA:53093"/>
    </physiologicalReaction>
</comment>
<keyword evidence="8 21" id="KW-0479">Metal-binding</keyword>
<comment type="catalytic activity">
    <reaction evidence="15">
        <text>4-hydroxy-17beta-estradiol + S-adenosyl-L-methionine = 4-methoxy-17beta-estradiol + S-adenosyl-L-homocysteine + H(+)</text>
        <dbReference type="Rhea" id="RHEA:53096"/>
        <dbReference type="ChEBI" id="CHEBI:15378"/>
        <dbReference type="ChEBI" id="CHEBI:57856"/>
        <dbReference type="ChEBI" id="CHEBI:59789"/>
        <dbReference type="ChEBI" id="CHEBI:62845"/>
        <dbReference type="ChEBI" id="CHEBI:136975"/>
    </reaction>
    <physiologicalReaction direction="left-to-right" evidence="15">
        <dbReference type="Rhea" id="RHEA:53097"/>
    </physiologicalReaction>
</comment>
<evidence type="ECO:0000256" key="9">
    <source>
        <dbReference type="ARBA" id="ARBA00022842"/>
    </source>
</evidence>
<feature type="binding site" evidence="24">
    <location>
        <position position="219"/>
    </location>
    <ligand>
        <name>Mg(2+)</name>
        <dbReference type="ChEBI" id="CHEBI:18420"/>
    </ligand>
</feature>
<dbReference type="AlphaFoldDB" id="A0A7N5K3W3"/>
<feature type="binding site" evidence="23">
    <location>
        <position position="194"/>
    </location>
    <ligand>
        <name>substrate</name>
    </ligand>
</feature>
<keyword evidence="12" id="KW-0007">Acetylation</keyword>
<dbReference type="GeneTree" id="ENSGT00940000155317"/>
<evidence type="ECO:0000256" key="25">
    <source>
        <dbReference type="SAM" id="Phobius"/>
    </source>
</evidence>
<dbReference type="GO" id="GO:0042417">
    <property type="term" value="P:dopamine metabolic process"/>
    <property type="evidence" value="ECO:0007669"/>
    <property type="project" value="UniProtKB-UniRule"/>
</dbReference>
<evidence type="ECO:0000256" key="24">
    <source>
        <dbReference type="PIRSR" id="PIRSR037177-3"/>
    </source>
</evidence>
<keyword evidence="25" id="KW-1133">Transmembrane helix</keyword>
<keyword evidence="25" id="KW-0472">Membrane</keyword>
<evidence type="ECO:0000256" key="2">
    <source>
        <dbReference type="ARBA" id="ARBA00004228"/>
    </source>
</evidence>
<evidence type="ECO:0000256" key="19">
    <source>
        <dbReference type="ARBA" id="ARBA00049049"/>
    </source>
</evidence>
<dbReference type="GO" id="GO:0005886">
    <property type="term" value="C:plasma membrane"/>
    <property type="evidence" value="ECO:0007669"/>
    <property type="project" value="UniProtKB-SubCell"/>
</dbReference>
<evidence type="ECO:0000256" key="6">
    <source>
        <dbReference type="ARBA" id="ARBA00022679"/>
    </source>
</evidence>
<evidence type="ECO:0000256" key="16">
    <source>
        <dbReference type="ARBA" id="ARBA00047582"/>
    </source>
</evidence>
<protein>
    <recommendedName>
        <fullName evidence="4 21">Catechol O-methyltransferase</fullName>
        <ecNumber evidence="3 21">2.1.1.6</ecNumber>
    </recommendedName>
</protein>
<feature type="binding site" evidence="22">
    <location>
        <position position="122"/>
    </location>
    <ligand>
        <name>S-adenosyl-L-methionine</name>
        <dbReference type="ChEBI" id="CHEBI:59789"/>
    </ligand>
</feature>
<keyword evidence="27" id="KW-1185">Reference proteome</keyword>
<dbReference type="Gene3D" id="3.40.50.150">
    <property type="entry name" value="Vaccinia Virus protein VP39"/>
    <property type="match status" value="1"/>
</dbReference>
<evidence type="ECO:0000256" key="8">
    <source>
        <dbReference type="ARBA" id="ARBA00022723"/>
    </source>
</evidence>
<evidence type="ECO:0000256" key="18">
    <source>
        <dbReference type="ARBA" id="ARBA00048257"/>
    </source>
</evidence>
<dbReference type="CDD" id="cd02440">
    <property type="entry name" value="AdoMet_MTases"/>
    <property type="match status" value="1"/>
</dbReference>
<evidence type="ECO:0000256" key="4">
    <source>
        <dbReference type="ARBA" id="ARBA00016706"/>
    </source>
</evidence>
<dbReference type="GO" id="GO:0016206">
    <property type="term" value="F:catechol O-methyltransferase activity"/>
    <property type="evidence" value="ECO:0007669"/>
    <property type="project" value="UniProtKB-UniRule"/>
</dbReference>
<dbReference type="InterPro" id="IPR029063">
    <property type="entry name" value="SAM-dependent_MTases_sf"/>
</dbReference>
<dbReference type="InterPro" id="IPR002935">
    <property type="entry name" value="SAM_O-MeTrfase"/>
</dbReference>
<evidence type="ECO:0000256" key="22">
    <source>
        <dbReference type="PIRSR" id="PIRSR037177-1"/>
    </source>
</evidence>
<feature type="binding site" evidence="22">
    <location>
        <position position="140"/>
    </location>
    <ligand>
        <name>S-adenosyl-L-methionine</name>
        <dbReference type="ChEBI" id="CHEBI:59789"/>
    </ligand>
</feature>
<evidence type="ECO:0000256" key="10">
    <source>
        <dbReference type="ARBA" id="ARBA00022867"/>
    </source>
</evidence>
<feature type="transmembrane region" description="Helical" evidence="25">
    <location>
        <begin position="6"/>
        <end position="28"/>
    </location>
</feature>
<dbReference type="Proteomes" id="UP000008912">
    <property type="component" value="Unassembled WGS sequence"/>
</dbReference>
<evidence type="ECO:0000256" key="7">
    <source>
        <dbReference type="ARBA" id="ARBA00022691"/>
    </source>
</evidence>
<evidence type="ECO:0000313" key="26">
    <source>
        <dbReference type="Ensembl" id="ENSAMEP00000034332.1"/>
    </source>
</evidence>
<evidence type="ECO:0000256" key="23">
    <source>
        <dbReference type="PIRSR" id="PIRSR037177-2"/>
    </source>
</evidence>
<comment type="catalytic activity">
    <reaction evidence="18">
        <text>2-hydroxyestrone + S-adenosyl-L-methionine = 2-hydroxy-3-methoxy-estrone + S-adenosyl-L-homocysteine + H(+)</text>
        <dbReference type="Rhea" id="RHEA:53108"/>
        <dbReference type="ChEBI" id="CHEBI:1156"/>
        <dbReference type="ChEBI" id="CHEBI:15378"/>
        <dbReference type="ChEBI" id="CHEBI:57856"/>
        <dbReference type="ChEBI" id="CHEBI:59789"/>
        <dbReference type="ChEBI" id="CHEBI:136980"/>
    </reaction>
    <physiologicalReaction direction="left-to-right" evidence="18">
        <dbReference type="Rhea" id="RHEA:53109"/>
    </physiologicalReaction>
</comment>
<dbReference type="Ensembl" id="ENSAMET00000038706.1">
    <property type="protein sequence ID" value="ENSAMEP00000034332.1"/>
    <property type="gene ID" value="ENSAMEG00000030979.1"/>
</dbReference>
<evidence type="ECO:0000256" key="13">
    <source>
        <dbReference type="ARBA" id="ARBA00023453"/>
    </source>
</evidence>
<evidence type="ECO:0000256" key="21">
    <source>
        <dbReference type="PIRNR" id="PIRNR037177"/>
    </source>
</evidence>
<comment type="function">
    <text evidence="1">Catalyzes the O-methylation, and thereby the inactivation, of catecholamine neurotransmitters and catechol hormones. Also shortens the biological half-lives of certain neuroactive drugs, like L-DOPA, alpha-methyl DOPA and isoproterenol.</text>
</comment>
<organism evidence="26 27">
    <name type="scientific">Ailuropoda melanoleuca</name>
    <name type="common">Giant panda</name>
    <dbReference type="NCBI Taxonomy" id="9646"/>
    <lineage>
        <taxon>Eukaryota</taxon>
        <taxon>Metazoa</taxon>
        <taxon>Chordata</taxon>
        <taxon>Craniata</taxon>
        <taxon>Vertebrata</taxon>
        <taxon>Euteleostomi</taxon>
        <taxon>Mammalia</taxon>
        <taxon>Eutheria</taxon>
        <taxon>Laurasiatheria</taxon>
        <taxon>Carnivora</taxon>
        <taxon>Caniformia</taxon>
        <taxon>Ursidae</taxon>
        <taxon>Ailuropoda</taxon>
    </lineage>
</organism>
<feature type="binding site" evidence="23">
    <location>
        <position position="249"/>
    </location>
    <ligand>
        <name>substrate</name>
    </ligand>
</feature>
<dbReference type="PROSITE" id="PS51682">
    <property type="entry name" value="SAM_OMT_I"/>
    <property type="match status" value="1"/>
</dbReference>
<comment type="catalytic activity">
    <reaction evidence="17">
        <text>2-hydroxyestrone + S-adenosyl-L-methionine = 2-methoxyestrone + S-adenosyl-L-homocysteine + H(+)</text>
        <dbReference type="Rhea" id="RHEA:53100"/>
        <dbReference type="ChEBI" id="CHEBI:1156"/>
        <dbReference type="ChEBI" id="CHEBI:1189"/>
        <dbReference type="ChEBI" id="CHEBI:15378"/>
        <dbReference type="ChEBI" id="CHEBI:57856"/>
        <dbReference type="ChEBI" id="CHEBI:59789"/>
    </reaction>
    <physiologicalReaction direction="left-to-right" evidence="17">
        <dbReference type="Rhea" id="RHEA:53101"/>
    </physiologicalReaction>
</comment>
<evidence type="ECO:0000256" key="12">
    <source>
        <dbReference type="ARBA" id="ARBA00022990"/>
    </source>
</evidence>
<dbReference type="InParanoid" id="A0A7N5K3W3"/>
<reference evidence="26" key="2">
    <citation type="submission" date="2025-08" db="UniProtKB">
        <authorList>
            <consortium name="Ensembl"/>
        </authorList>
    </citation>
    <scope>IDENTIFICATION</scope>
</reference>
<comment type="similarity">
    <text evidence="13 21">Belongs to the class I-like SAM-binding methyltransferase superfamily. Cation-dependent O-methyltransferase family.</text>
</comment>
<dbReference type="GO" id="GO:0030425">
    <property type="term" value="C:dendrite"/>
    <property type="evidence" value="ECO:0007669"/>
    <property type="project" value="TreeGrafter"/>
</dbReference>
<comment type="subcellular location">
    <subcellularLocation>
        <location evidence="2">Cell membrane</location>
        <topology evidence="2">Single-pass type II membrane protein</topology>
        <orientation evidence="2">Extracellular side</orientation>
    </subcellularLocation>
</comment>
<feature type="binding site" evidence="22">
    <location>
        <position position="92"/>
    </location>
    <ligand>
        <name>S-adenosyl-L-methionine</name>
        <dbReference type="ChEBI" id="CHEBI:59789"/>
    </ligand>
</feature>
<keyword evidence="25" id="KW-0812">Transmembrane</keyword>
<dbReference type="PANTHER" id="PTHR43836">
    <property type="entry name" value="CATECHOL O-METHYLTRANSFERASE 1-RELATED"/>
    <property type="match status" value="1"/>
</dbReference>
<proteinExistence type="inferred from homology"/>
<dbReference type="InterPro" id="IPR017128">
    <property type="entry name" value="Catechol_O-MeTrfase_euk"/>
</dbReference>
<keyword evidence="7 21" id="KW-0949">S-adenosyl-L-methionine</keyword>
<evidence type="ECO:0000256" key="15">
    <source>
        <dbReference type="ARBA" id="ARBA00047350"/>
    </source>
</evidence>
<sequence>MLENWILTILVSLGVGSILVMVALFMLLKNNVHAKIFWNEIVLENITNFVMDQSKEQRILNSVSYNAVKGDPESVINCIDKYCSQYEWAMNVGDEKGTILDKVVEEADPSVALELGTYCGYSAIRIARLLKPNTRLLTIEFNPEFASIAKEIIEIAGLSEKVTILEGHSEDIIPQLKKKYEVETLDFVFLDHWKERYAPDTILLEECGLLRKGSILLADNIIYPGAPEFIKYIRSNKRFECTSYPSHLEYMKVEDAMEKAVKDPGAAAMLF</sequence>
<feature type="binding site" evidence="24">
    <location>
        <position position="220"/>
    </location>
    <ligand>
        <name>Mg(2+)</name>
        <dbReference type="ChEBI" id="CHEBI:18420"/>
    </ligand>
</feature>
<dbReference type="SUPFAM" id="SSF53335">
    <property type="entry name" value="S-adenosyl-L-methionine-dependent methyltransferases"/>
    <property type="match status" value="1"/>
</dbReference>